<dbReference type="GO" id="GO:0032259">
    <property type="term" value="P:methylation"/>
    <property type="evidence" value="ECO:0007669"/>
    <property type="project" value="UniProtKB-KW"/>
</dbReference>
<dbReference type="InterPro" id="IPR029063">
    <property type="entry name" value="SAM-dependent_MTases_sf"/>
</dbReference>
<evidence type="ECO:0000256" key="2">
    <source>
        <dbReference type="ARBA" id="ARBA00022679"/>
    </source>
</evidence>
<dbReference type="InterPro" id="IPR004556">
    <property type="entry name" value="HemK-like"/>
</dbReference>
<dbReference type="EMBL" id="JACQXR010000089">
    <property type="protein sequence ID" value="MBI4726907.1"/>
    <property type="molecule type" value="Genomic_DNA"/>
</dbReference>
<evidence type="ECO:0000256" key="4">
    <source>
        <dbReference type="ARBA" id="ARBA00048391"/>
    </source>
</evidence>
<evidence type="ECO:0000313" key="9">
    <source>
        <dbReference type="Proteomes" id="UP000736328"/>
    </source>
</evidence>
<dbReference type="PANTHER" id="PTHR18895">
    <property type="entry name" value="HEMK METHYLTRANSFERASE"/>
    <property type="match status" value="1"/>
</dbReference>
<comment type="caution">
    <text evidence="5">Lacks conserved residue(s) required for the propagation of feature annotation.</text>
</comment>
<reference evidence="8" key="1">
    <citation type="submission" date="2020-07" db="EMBL/GenBank/DDBJ databases">
        <title>Huge and variable diversity of episymbiotic CPR bacteria and DPANN archaea in groundwater ecosystems.</title>
        <authorList>
            <person name="He C.Y."/>
            <person name="Keren R."/>
            <person name="Whittaker M."/>
            <person name="Farag I.F."/>
            <person name="Doudna J."/>
            <person name="Cate J.H.D."/>
            <person name="Banfield J.F."/>
        </authorList>
    </citation>
    <scope>NUCLEOTIDE SEQUENCE</scope>
    <source>
        <strain evidence="8">NC_groundwater_1520_Pr4_B-0.1um_53_5</strain>
    </source>
</reference>
<sequence>MTIGQMLQWGSAALRQKDMESPELESEILLSFVLNCGRDQLFLRNSMHVSKALELKFKRAVAQRQARKPWQYITGEAEFYGLKIKVNKNVLIPRPETELLVEAVIKRFKPEWSTVLDIGAGSGAIPIALASNIPNARIWASEISSGAKALAARNAEFHRLSGRVKIIMADLFPVLKQKYDCIVSNPPYIPAGQLKLLQPEVSLYEPWQALDGGREGLKFYRIISKKLKSYLNPGGLLALEIGQGQGPKVREILKASNPGLKIEIIKDYSNIQRIALGYN</sequence>
<evidence type="ECO:0000256" key="5">
    <source>
        <dbReference type="HAMAP-Rule" id="MF_02126"/>
    </source>
</evidence>
<dbReference type="HAMAP" id="MF_02126">
    <property type="entry name" value="RF_methyltr_PrmC"/>
    <property type="match status" value="1"/>
</dbReference>
<dbReference type="Pfam" id="PF17827">
    <property type="entry name" value="PrmC_N"/>
    <property type="match status" value="1"/>
</dbReference>
<dbReference type="InterPro" id="IPR040758">
    <property type="entry name" value="PrmC_N"/>
</dbReference>
<accession>A0A933I970</accession>
<dbReference type="EC" id="2.1.1.297" evidence="5"/>
<dbReference type="InterPro" id="IPR050320">
    <property type="entry name" value="N5-glutamine_MTase"/>
</dbReference>
<dbReference type="Proteomes" id="UP000736328">
    <property type="component" value="Unassembled WGS sequence"/>
</dbReference>
<feature type="domain" description="Release factor glutamine methyltransferase N-terminal" evidence="7">
    <location>
        <begin position="5"/>
        <end position="75"/>
    </location>
</feature>
<comment type="caution">
    <text evidence="8">The sequence shown here is derived from an EMBL/GenBank/DDBJ whole genome shotgun (WGS) entry which is preliminary data.</text>
</comment>
<feature type="binding site" evidence="5">
    <location>
        <position position="142"/>
    </location>
    <ligand>
        <name>S-adenosyl-L-methionine</name>
        <dbReference type="ChEBI" id="CHEBI:59789"/>
    </ligand>
</feature>
<feature type="binding site" evidence="5">
    <location>
        <position position="185"/>
    </location>
    <ligand>
        <name>S-adenosyl-L-methionine</name>
        <dbReference type="ChEBI" id="CHEBI:59789"/>
    </ligand>
</feature>
<dbReference type="PANTHER" id="PTHR18895:SF74">
    <property type="entry name" value="MTRF1L RELEASE FACTOR GLUTAMINE METHYLTRANSFERASE"/>
    <property type="match status" value="1"/>
</dbReference>
<proteinExistence type="inferred from homology"/>
<comment type="function">
    <text evidence="5">Methylates the class 1 translation termination release factors RF1/PrfA and RF2/PrfB on the glutamine residue of the universally conserved GGQ motif.</text>
</comment>
<dbReference type="InterPro" id="IPR002052">
    <property type="entry name" value="DNA_methylase_N6_adenine_CS"/>
</dbReference>
<dbReference type="Gene3D" id="1.10.8.10">
    <property type="entry name" value="DNA helicase RuvA subunit, C-terminal domain"/>
    <property type="match status" value="1"/>
</dbReference>
<dbReference type="NCBIfam" id="TIGR00536">
    <property type="entry name" value="hemK_fam"/>
    <property type="match status" value="1"/>
</dbReference>
<dbReference type="GO" id="GO:0003676">
    <property type="term" value="F:nucleic acid binding"/>
    <property type="evidence" value="ECO:0007669"/>
    <property type="project" value="InterPro"/>
</dbReference>
<feature type="binding site" evidence="5">
    <location>
        <begin position="185"/>
        <end position="188"/>
    </location>
    <ligand>
        <name>substrate</name>
    </ligand>
</feature>
<feature type="domain" description="Methyltransferase small" evidence="6">
    <location>
        <begin position="97"/>
        <end position="189"/>
    </location>
</feature>
<dbReference type="PROSITE" id="PS00092">
    <property type="entry name" value="N6_MTASE"/>
    <property type="match status" value="1"/>
</dbReference>
<dbReference type="NCBIfam" id="TIGR03534">
    <property type="entry name" value="RF_mod_PrmC"/>
    <property type="match status" value="1"/>
</dbReference>
<dbReference type="SUPFAM" id="SSF53335">
    <property type="entry name" value="S-adenosyl-L-methionine-dependent methyltransferases"/>
    <property type="match status" value="1"/>
</dbReference>
<name>A0A933I970_UNCT6</name>
<evidence type="ECO:0000259" key="7">
    <source>
        <dbReference type="Pfam" id="PF17827"/>
    </source>
</evidence>
<protein>
    <recommendedName>
        <fullName evidence="5">Release factor glutamine methyltransferase</fullName>
        <shortName evidence="5">RF MTase</shortName>
        <ecNumber evidence="5">2.1.1.297</ecNumber>
    </recommendedName>
    <alternativeName>
        <fullName evidence="5">N5-glutamine methyltransferase PrmC</fullName>
    </alternativeName>
    <alternativeName>
        <fullName evidence="5">Protein-(glutamine-N5) MTase PrmC</fullName>
    </alternativeName>
    <alternativeName>
        <fullName evidence="5">Protein-glutamine N-methyltransferase PrmC</fullName>
    </alternativeName>
</protein>
<feature type="binding site" evidence="5">
    <location>
        <begin position="119"/>
        <end position="123"/>
    </location>
    <ligand>
        <name>S-adenosyl-L-methionine</name>
        <dbReference type="ChEBI" id="CHEBI:59789"/>
    </ligand>
</feature>
<organism evidence="8 9">
    <name type="scientific">candidate division TA06 bacterium</name>
    <dbReference type="NCBI Taxonomy" id="2250710"/>
    <lineage>
        <taxon>Bacteria</taxon>
        <taxon>Bacteria division TA06</taxon>
    </lineage>
</organism>
<keyword evidence="1 5" id="KW-0489">Methyltransferase</keyword>
<dbReference type="InterPro" id="IPR019874">
    <property type="entry name" value="RF_methyltr_PrmC"/>
</dbReference>
<gene>
    <name evidence="5 8" type="primary">prmC</name>
    <name evidence="8" type="ORF">HY768_06750</name>
</gene>
<dbReference type="AlphaFoldDB" id="A0A933I970"/>
<evidence type="ECO:0000259" key="6">
    <source>
        <dbReference type="Pfam" id="PF05175"/>
    </source>
</evidence>
<keyword evidence="2 5" id="KW-0808">Transferase</keyword>
<evidence type="ECO:0000256" key="1">
    <source>
        <dbReference type="ARBA" id="ARBA00022603"/>
    </source>
</evidence>
<dbReference type="Pfam" id="PF05175">
    <property type="entry name" value="MTS"/>
    <property type="match status" value="1"/>
</dbReference>
<dbReference type="CDD" id="cd02440">
    <property type="entry name" value="AdoMet_MTases"/>
    <property type="match status" value="1"/>
</dbReference>
<dbReference type="InterPro" id="IPR007848">
    <property type="entry name" value="Small_mtfrase_dom"/>
</dbReference>
<dbReference type="GO" id="GO:0102559">
    <property type="term" value="F:peptide chain release factor N(5)-glutamine methyltransferase activity"/>
    <property type="evidence" value="ECO:0007669"/>
    <property type="project" value="UniProtKB-EC"/>
</dbReference>
<evidence type="ECO:0000256" key="3">
    <source>
        <dbReference type="ARBA" id="ARBA00022691"/>
    </source>
</evidence>
<dbReference type="Gene3D" id="3.40.50.150">
    <property type="entry name" value="Vaccinia Virus protein VP39"/>
    <property type="match status" value="1"/>
</dbReference>
<comment type="similarity">
    <text evidence="5">Belongs to the protein N5-glutamine methyltransferase family. PrmC subfamily.</text>
</comment>
<evidence type="ECO:0000313" key="8">
    <source>
        <dbReference type="EMBL" id="MBI4726907.1"/>
    </source>
</evidence>
<keyword evidence="3 5" id="KW-0949">S-adenosyl-L-methionine</keyword>
<comment type="catalytic activity">
    <reaction evidence="4 5">
        <text>L-glutaminyl-[peptide chain release factor] + S-adenosyl-L-methionine = N(5)-methyl-L-glutaminyl-[peptide chain release factor] + S-adenosyl-L-homocysteine + H(+)</text>
        <dbReference type="Rhea" id="RHEA:42896"/>
        <dbReference type="Rhea" id="RHEA-COMP:10271"/>
        <dbReference type="Rhea" id="RHEA-COMP:10272"/>
        <dbReference type="ChEBI" id="CHEBI:15378"/>
        <dbReference type="ChEBI" id="CHEBI:30011"/>
        <dbReference type="ChEBI" id="CHEBI:57856"/>
        <dbReference type="ChEBI" id="CHEBI:59789"/>
        <dbReference type="ChEBI" id="CHEBI:61891"/>
        <dbReference type="EC" id="2.1.1.297"/>
    </reaction>
</comment>